<protein>
    <submittedName>
        <fullName evidence="1">Uncharacterized protein</fullName>
    </submittedName>
</protein>
<reference evidence="1" key="1">
    <citation type="submission" date="2022-02" db="EMBL/GenBank/DDBJ databases">
        <title>Plant Genome Project.</title>
        <authorList>
            <person name="Zhang R.-G."/>
        </authorList>
    </citation>
    <scope>NUCLEOTIDE SEQUENCE</scope>
    <source>
        <strain evidence="1">AT1</strain>
    </source>
</reference>
<organism evidence="1 2">
    <name type="scientific">Rhododendron molle</name>
    <name type="common">Chinese azalea</name>
    <name type="synonym">Azalea mollis</name>
    <dbReference type="NCBI Taxonomy" id="49168"/>
    <lineage>
        <taxon>Eukaryota</taxon>
        <taxon>Viridiplantae</taxon>
        <taxon>Streptophyta</taxon>
        <taxon>Embryophyta</taxon>
        <taxon>Tracheophyta</taxon>
        <taxon>Spermatophyta</taxon>
        <taxon>Magnoliopsida</taxon>
        <taxon>eudicotyledons</taxon>
        <taxon>Gunneridae</taxon>
        <taxon>Pentapetalae</taxon>
        <taxon>asterids</taxon>
        <taxon>Ericales</taxon>
        <taxon>Ericaceae</taxon>
        <taxon>Ericoideae</taxon>
        <taxon>Rhodoreae</taxon>
        <taxon>Rhododendron</taxon>
    </lineage>
</organism>
<keyword evidence="2" id="KW-1185">Reference proteome</keyword>
<comment type="caution">
    <text evidence="1">The sequence shown here is derived from an EMBL/GenBank/DDBJ whole genome shotgun (WGS) entry which is preliminary data.</text>
</comment>
<proteinExistence type="predicted"/>
<dbReference type="EMBL" id="CM046400">
    <property type="protein sequence ID" value="KAI8524353.1"/>
    <property type="molecule type" value="Genomic_DNA"/>
</dbReference>
<dbReference type="Proteomes" id="UP001062846">
    <property type="component" value="Chromosome 13"/>
</dbReference>
<evidence type="ECO:0000313" key="1">
    <source>
        <dbReference type="EMBL" id="KAI8524353.1"/>
    </source>
</evidence>
<sequence length="194" mass="21694">MHLTKGAFSNVPVWVKLYNVPLESWTKDGLRYIASYIVWKAKETIRPKVPVVKERIATKRVGQVVPVVQEQAAKERVDGDKDEWVEVKRKKAKRTPLAISSSFCVSSTVNKLGVLERCEDLGASAVVKLTNKDDARTVPPLVVLYPVSCVSTPIVQGRGRNQQELPPVALHRSTCFREPPRIPLEDDSLDLVRA</sequence>
<evidence type="ECO:0000313" key="2">
    <source>
        <dbReference type="Proteomes" id="UP001062846"/>
    </source>
</evidence>
<accession>A0ACC0L808</accession>
<gene>
    <name evidence="1" type="ORF">RHMOL_Rhmol13G0144000</name>
</gene>
<name>A0ACC0L808_RHOML</name>